<evidence type="ECO:0000313" key="1">
    <source>
        <dbReference type="EMBL" id="AQY42504.1"/>
    </source>
</evidence>
<dbReference type="AlphaFoldDB" id="A0A9W3XME2"/>
<dbReference type="EMBL" id="CP020005">
    <property type="protein sequence ID" value="AQY42504.1"/>
    <property type="molecule type" value="Genomic_DNA"/>
</dbReference>
<reference evidence="1 2" key="1">
    <citation type="submission" date="2017-03" db="EMBL/GenBank/DDBJ databases">
        <title>Complete genome sequence of Bacillus thuringiensis L-7601, a novel melanin producing strain.</title>
        <authorList>
            <person name="Cai J."/>
            <person name="Cao Z."/>
            <person name="Tan T."/>
        </authorList>
    </citation>
    <scope>NUCLEOTIDE SEQUENCE [LARGE SCALE GENOMIC DNA]</scope>
    <source>
        <strain evidence="1 2">L-7601</strain>
        <plasmid evidence="1 2">unnamed3</plasmid>
    </source>
</reference>
<proteinExistence type="predicted"/>
<evidence type="ECO:0000313" key="2">
    <source>
        <dbReference type="Proteomes" id="UP000191057"/>
    </source>
</evidence>
<dbReference type="Proteomes" id="UP000191057">
    <property type="component" value="Plasmid unnamed3"/>
</dbReference>
<organism evidence="1 2">
    <name type="scientific">Bacillus thuringiensis</name>
    <dbReference type="NCBI Taxonomy" id="1428"/>
    <lineage>
        <taxon>Bacteria</taxon>
        <taxon>Bacillati</taxon>
        <taxon>Bacillota</taxon>
        <taxon>Bacilli</taxon>
        <taxon>Bacillales</taxon>
        <taxon>Bacillaceae</taxon>
        <taxon>Bacillus</taxon>
        <taxon>Bacillus cereus group</taxon>
    </lineage>
</organism>
<geneLocation type="plasmid" evidence="1 2">
    <name>unnamed3</name>
</geneLocation>
<name>A0A9W3XME2_BACTU</name>
<dbReference type="RefSeq" id="WP_079246512.1">
    <property type="nucleotide sequence ID" value="NZ_JARSYF010000002.1"/>
</dbReference>
<accession>A0A9W3XME2</accession>
<sequence length="192" mass="22661">MKFLFNHGNEMEMYIRIIRLQKLIKEYNIPFPLKIQDLHKQNFYFDPDLLYRSLASFNEQTCVFCHFAFITDEELVNGTLHNSQDSSLCIEDIYSHLTSDIFSMAADGCYVNMAGYYLCIGSKYLSQSDFNSVLNDFNFFSYDSIKYPNYMLIEHLEGGYEDYSSDEWVLYYYEIAIRLAAIIEGKKKRNII</sequence>
<protein>
    <submittedName>
        <fullName evidence="1">Uncharacterized protein</fullName>
    </submittedName>
</protein>
<keyword evidence="1" id="KW-0614">Plasmid</keyword>
<gene>
    <name evidence="1" type="ORF">B4918_31910</name>
</gene>